<evidence type="ECO:0000313" key="6">
    <source>
        <dbReference type="Proteomes" id="UP000679690"/>
    </source>
</evidence>
<dbReference type="PROSITE" id="PS51462">
    <property type="entry name" value="NUDIX"/>
    <property type="match status" value="1"/>
</dbReference>
<sequence length="161" mass="17589">MTRIRATSYVTRTTPAGPQLLVFDYPAHPDAGIHLPGGGVEPGERPDTAAIREAVEETGITGPLELHGVVGVQQGTYNTGDPYISIYFHLTTTEIRDTWTHVMIGDEGVWDTGLDVTCRFIPLADAEPVLRTSWHRQDEFLHLLDQPPNGRSVTAGARNSS</sequence>
<feature type="domain" description="Nudix hydrolase" evidence="4">
    <location>
        <begin position="2"/>
        <end position="157"/>
    </location>
</feature>
<dbReference type="InterPro" id="IPR020084">
    <property type="entry name" value="NUDIX_hydrolase_CS"/>
</dbReference>
<keyword evidence="2 3" id="KW-0378">Hydrolase</keyword>
<name>A0ABS3UST6_9ACTN</name>
<evidence type="ECO:0000256" key="1">
    <source>
        <dbReference type="ARBA" id="ARBA00005582"/>
    </source>
</evidence>
<comment type="similarity">
    <text evidence="1 3">Belongs to the Nudix hydrolase family.</text>
</comment>
<dbReference type="SUPFAM" id="SSF55811">
    <property type="entry name" value="Nudix"/>
    <property type="match status" value="1"/>
</dbReference>
<comment type="caution">
    <text evidence="5">The sequence shown here is derived from an EMBL/GenBank/DDBJ whole genome shotgun (WGS) entry which is preliminary data.</text>
</comment>
<dbReference type="Proteomes" id="UP000679690">
    <property type="component" value="Unassembled WGS sequence"/>
</dbReference>
<proteinExistence type="inferred from homology"/>
<evidence type="ECO:0000256" key="2">
    <source>
        <dbReference type="ARBA" id="ARBA00022801"/>
    </source>
</evidence>
<dbReference type="PROSITE" id="PS00893">
    <property type="entry name" value="NUDIX_BOX"/>
    <property type="match status" value="1"/>
</dbReference>
<dbReference type="EMBL" id="JAGFNS010000022">
    <property type="protein sequence ID" value="MBO3741627.1"/>
    <property type="molecule type" value="Genomic_DNA"/>
</dbReference>
<protein>
    <submittedName>
        <fullName evidence="5">NUDIX domain-containing protein</fullName>
    </submittedName>
</protein>
<dbReference type="InterPro" id="IPR020476">
    <property type="entry name" value="Nudix_hydrolase"/>
</dbReference>
<evidence type="ECO:0000259" key="4">
    <source>
        <dbReference type="PROSITE" id="PS51462"/>
    </source>
</evidence>
<evidence type="ECO:0000256" key="3">
    <source>
        <dbReference type="RuleBase" id="RU003476"/>
    </source>
</evidence>
<reference evidence="5 6" key="1">
    <citation type="submission" date="2021-03" db="EMBL/GenBank/DDBJ databases">
        <title>Actinoplanes flavus sp. nov., a novel actinomycete isolated from Coconut Palm rhizosphere soil.</title>
        <authorList>
            <person name="Luo X."/>
        </authorList>
    </citation>
    <scope>NUCLEOTIDE SEQUENCE [LARGE SCALE GENOMIC DNA]</scope>
    <source>
        <strain evidence="5 6">NEAU-H7</strain>
    </source>
</reference>
<gene>
    <name evidence="5" type="ORF">J5X75_29380</name>
</gene>
<dbReference type="InterPro" id="IPR000086">
    <property type="entry name" value="NUDIX_hydrolase_dom"/>
</dbReference>
<organism evidence="5 6">
    <name type="scientific">Actinoplanes flavus</name>
    <dbReference type="NCBI Taxonomy" id="2820290"/>
    <lineage>
        <taxon>Bacteria</taxon>
        <taxon>Bacillati</taxon>
        <taxon>Actinomycetota</taxon>
        <taxon>Actinomycetes</taxon>
        <taxon>Micromonosporales</taxon>
        <taxon>Micromonosporaceae</taxon>
        <taxon>Actinoplanes</taxon>
    </lineage>
</organism>
<keyword evidence="6" id="KW-1185">Reference proteome</keyword>
<dbReference type="Gene3D" id="3.90.79.10">
    <property type="entry name" value="Nucleoside Triphosphate Pyrophosphohydrolase"/>
    <property type="match status" value="1"/>
</dbReference>
<dbReference type="InterPro" id="IPR015797">
    <property type="entry name" value="NUDIX_hydrolase-like_dom_sf"/>
</dbReference>
<dbReference type="PRINTS" id="PR00502">
    <property type="entry name" value="NUDIXFAMILY"/>
</dbReference>
<accession>A0ABS3UST6</accession>
<dbReference type="Pfam" id="PF00293">
    <property type="entry name" value="NUDIX"/>
    <property type="match status" value="1"/>
</dbReference>
<evidence type="ECO:0000313" key="5">
    <source>
        <dbReference type="EMBL" id="MBO3741627.1"/>
    </source>
</evidence>
<dbReference type="RefSeq" id="WP_208470770.1">
    <property type="nucleotide sequence ID" value="NZ_JAGFNS010000022.1"/>
</dbReference>